<reference evidence="3 4" key="1">
    <citation type="journal article" date="2011" name="Science">
        <title>The Selaginella genome identifies genetic changes associated with the evolution of vascular plants.</title>
        <authorList>
            <person name="Banks J.A."/>
            <person name="Nishiyama T."/>
            <person name="Hasebe M."/>
            <person name="Bowman J.L."/>
            <person name="Gribskov M."/>
            <person name="dePamphilis C."/>
            <person name="Albert V.A."/>
            <person name="Aono N."/>
            <person name="Aoyama T."/>
            <person name="Ambrose B.A."/>
            <person name="Ashton N.W."/>
            <person name="Axtell M.J."/>
            <person name="Barker E."/>
            <person name="Barker M.S."/>
            <person name="Bennetzen J.L."/>
            <person name="Bonawitz N.D."/>
            <person name="Chapple C."/>
            <person name="Cheng C."/>
            <person name="Correa L.G."/>
            <person name="Dacre M."/>
            <person name="DeBarry J."/>
            <person name="Dreyer I."/>
            <person name="Elias M."/>
            <person name="Engstrom E.M."/>
            <person name="Estelle M."/>
            <person name="Feng L."/>
            <person name="Finet C."/>
            <person name="Floyd S.K."/>
            <person name="Frommer W.B."/>
            <person name="Fujita T."/>
            <person name="Gramzow L."/>
            <person name="Gutensohn M."/>
            <person name="Harholt J."/>
            <person name="Hattori M."/>
            <person name="Heyl A."/>
            <person name="Hirai T."/>
            <person name="Hiwatashi Y."/>
            <person name="Ishikawa M."/>
            <person name="Iwata M."/>
            <person name="Karol K.G."/>
            <person name="Koehler B."/>
            <person name="Kolukisaoglu U."/>
            <person name="Kubo M."/>
            <person name="Kurata T."/>
            <person name="Lalonde S."/>
            <person name="Li K."/>
            <person name="Li Y."/>
            <person name="Litt A."/>
            <person name="Lyons E."/>
            <person name="Manning G."/>
            <person name="Maruyama T."/>
            <person name="Michael T.P."/>
            <person name="Mikami K."/>
            <person name="Miyazaki S."/>
            <person name="Morinaga S."/>
            <person name="Murata T."/>
            <person name="Mueller-Roeber B."/>
            <person name="Nelson D.R."/>
            <person name="Obara M."/>
            <person name="Oguri Y."/>
            <person name="Olmstead R.G."/>
            <person name="Onodera N."/>
            <person name="Petersen B.L."/>
            <person name="Pils B."/>
            <person name="Prigge M."/>
            <person name="Rensing S.A."/>
            <person name="Riano-Pachon D.M."/>
            <person name="Roberts A.W."/>
            <person name="Sato Y."/>
            <person name="Scheller H.V."/>
            <person name="Schulz B."/>
            <person name="Schulz C."/>
            <person name="Shakirov E.V."/>
            <person name="Shibagaki N."/>
            <person name="Shinohara N."/>
            <person name="Shippen D.E."/>
            <person name="Soerensen I."/>
            <person name="Sotooka R."/>
            <person name="Sugimoto N."/>
            <person name="Sugita M."/>
            <person name="Sumikawa N."/>
            <person name="Tanurdzic M."/>
            <person name="Theissen G."/>
            <person name="Ulvskov P."/>
            <person name="Wakazuki S."/>
            <person name="Weng J.K."/>
            <person name="Willats W.W."/>
            <person name="Wipf D."/>
            <person name="Wolf P.G."/>
            <person name="Yang L."/>
            <person name="Zimmer A.D."/>
            <person name="Zhu Q."/>
            <person name="Mitros T."/>
            <person name="Hellsten U."/>
            <person name="Loque D."/>
            <person name="Otillar R."/>
            <person name="Salamov A."/>
            <person name="Schmutz J."/>
            <person name="Shapiro H."/>
            <person name="Lindquist E."/>
            <person name="Lucas S."/>
            <person name="Rokhsar D."/>
            <person name="Grigoriev I.V."/>
        </authorList>
    </citation>
    <scope>NUCLEOTIDE SEQUENCE [LARGE SCALE GENOMIC DNA]</scope>
</reference>
<organism evidence="4">
    <name type="scientific">Selaginella moellendorffii</name>
    <name type="common">Spikemoss</name>
    <dbReference type="NCBI Taxonomy" id="88036"/>
    <lineage>
        <taxon>Eukaryota</taxon>
        <taxon>Viridiplantae</taxon>
        <taxon>Streptophyta</taxon>
        <taxon>Embryophyta</taxon>
        <taxon>Tracheophyta</taxon>
        <taxon>Lycopodiopsida</taxon>
        <taxon>Selaginellales</taxon>
        <taxon>Selaginellaceae</taxon>
        <taxon>Selaginella</taxon>
    </lineage>
</organism>
<proteinExistence type="inferred from homology"/>
<dbReference type="eggNOG" id="ENOG502S46W">
    <property type="taxonomic scope" value="Eukaryota"/>
</dbReference>
<comment type="similarity">
    <text evidence="1">Belongs to the GASA family.</text>
</comment>
<dbReference type="Pfam" id="PF02704">
    <property type="entry name" value="GASA"/>
    <property type="match status" value="1"/>
</dbReference>
<dbReference type="Proteomes" id="UP000001514">
    <property type="component" value="Unassembled WGS sequence"/>
</dbReference>
<dbReference type="OMA" id="NICCVAC"/>
<evidence type="ECO:0008006" key="5">
    <source>
        <dbReference type="Google" id="ProtNLM"/>
    </source>
</evidence>
<dbReference type="Gramene" id="EFJ29679">
    <property type="protein sequence ID" value="EFJ29679"/>
    <property type="gene ID" value="SELMODRAFT_91546"/>
</dbReference>
<feature type="non-terminal residue" evidence="3">
    <location>
        <position position="1"/>
    </location>
</feature>
<accession>D8REL3</accession>
<dbReference type="FunCoup" id="D8REL3">
    <property type="interactions" value="2"/>
</dbReference>
<keyword evidence="4" id="KW-1185">Reference proteome</keyword>
<sequence>ICSVAFVDCTSACETRCLVANLHKRCLKYCNICCVACHCVPSGHSGNEDECPCYRDKKNSRGGDKCP</sequence>
<protein>
    <recommendedName>
        <fullName evidence="5">Gibberellin regulated protein</fullName>
    </recommendedName>
</protein>
<dbReference type="HOGENOM" id="CLU_142643_5_2_1"/>
<dbReference type="KEGG" id="smo:SELMODRAFT_91546"/>
<evidence type="ECO:0000256" key="1">
    <source>
        <dbReference type="ARBA" id="ARBA00010582"/>
    </source>
</evidence>
<dbReference type="PANTHER" id="PTHR23201">
    <property type="entry name" value="EXTENSIN, PROLINE-RICH PROTEIN"/>
    <property type="match status" value="1"/>
</dbReference>
<evidence type="ECO:0000256" key="2">
    <source>
        <dbReference type="SAM" id="MobiDB-lite"/>
    </source>
</evidence>
<dbReference type="AlphaFoldDB" id="D8REL3"/>
<dbReference type="STRING" id="88036.D8REL3"/>
<dbReference type="InterPro" id="IPR003854">
    <property type="entry name" value="GASA"/>
</dbReference>
<dbReference type="PANTHER" id="PTHR23201:SF141">
    <property type="entry name" value="GIBBERELLIN-REGULATED PROTEIN 10"/>
    <property type="match status" value="1"/>
</dbReference>
<feature type="compositionally biased region" description="Basic and acidic residues" evidence="2">
    <location>
        <begin position="52"/>
        <end position="67"/>
    </location>
</feature>
<evidence type="ECO:0000313" key="3">
    <source>
        <dbReference type="EMBL" id="EFJ29679.1"/>
    </source>
</evidence>
<evidence type="ECO:0000313" key="4">
    <source>
        <dbReference type="Proteomes" id="UP000001514"/>
    </source>
</evidence>
<feature type="region of interest" description="Disordered" evidence="2">
    <location>
        <begin position="43"/>
        <end position="67"/>
    </location>
</feature>
<gene>
    <name evidence="3" type="ORF">SELMODRAFT_91546</name>
</gene>
<name>D8REL3_SELML</name>
<dbReference type="InParanoid" id="D8REL3"/>
<dbReference type="EMBL" id="GL377577">
    <property type="protein sequence ID" value="EFJ29679.1"/>
    <property type="molecule type" value="Genomic_DNA"/>
</dbReference>